<proteinExistence type="inferred from homology"/>
<dbReference type="AlphaFoldDB" id="A0A1X2EQN5"/>
<comment type="similarity">
    <text evidence="5">Belongs to the CofC family.</text>
</comment>
<feature type="binding site" evidence="5">
    <location>
        <position position="150"/>
    </location>
    <ligand>
        <name>phosphoenolpyruvate</name>
        <dbReference type="ChEBI" id="CHEBI:58702"/>
    </ligand>
</feature>
<dbReference type="EC" id="2.7.7.105" evidence="5"/>
<evidence type="ECO:0000256" key="3">
    <source>
        <dbReference type="ARBA" id="ARBA00022741"/>
    </source>
</evidence>
<dbReference type="OrthoDB" id="9151145at2"/>
<keyword evidence="3 5" id="KW-0547">Nucleotide-binding</keyword>
<keyword evidence="2 5" id="KW-0548">Nucleotidyltransferase</keyword>
<dbReference type="GO" id="GO:0005525">
    <property type="term" value="F:GTP binding"/>
    <property type="evidence" value="ECO:0007669"/>
    <property type="project" value="UniProtKB-KW"/>
</dbReference>
<dbReference type="UniPathway" id="UPA00071"/>
<keyword evidence="7" id="KW-1185">Reference proteome</keyword>
<evidence type="ECO:0000256" key="4">
    <source>
        <dbReference type="ARBA" id="ARBA00023134"/>
    </source>
</evidence>
<gene>
    <name evidence="5" type="primary">fbiD</name>
    <name evidence="6" type="ORF">AWC30_02195</name>
</gene>
<evidence type="ECO:0000256" key="2">
    <source>
        <dbReference type="ARBA" id="ARBA00022695"/>
    </source>
</evidence>
<dbReference type="PANTHER" id="PTHR40392:SF1">
    <property type="entry name" value="2-PHOSPHO-L-LACTATE GUANYLYLTRANSFERASE"/>
    <property type="match status" value="1"/>
</dbReference>
<protein>
    <recommendedName>
        <fullName evidence="5">Phosphoenolpyruvate guanylyltransferase</fullName>
        <shortName evidence="5">PEP guanylyltransferase</shortName>
        <ecNumber evidence="5">2.7.7.105</ecNumber>
    </recommendedName>
</protein>
<dbReference type="Pfam" id="PF01983">
    <property type="entry name" value="CofC"/>
    <property type="match status" value="1"/>
</dbReference>
<keyword evidence="1 5" id="KW-0808">Transferase</keyword>
<dbReference type="NCBIfam" id="TIGR03552">
    <property type="entry name" value="F420_cofC"/>
    <property type="match status" value="1"/>
</dbReference>
<dbReference type="GO" id="GO:0052645">
    <property type="term" value="P:F420-0 metabolic process"/>
    <property type="evidence" value="ECO:0007669"/>
    <property type="project" value="UniProtKB-UniRule"/>
</dbReference>
<dbReference type="SUPFAM" id="SSF53448">
    <property type="entry name" value="Nucleotide-diphospho-sugar transferases"/>
    <property type="match status" value="1"/>
</dbReference>
<evidence type="ECO:0000256" key="1">
    <source>
        <dbReference type="ARBA" id="ARBA00022679"/>
    </source>
</evidence>
<dbReference type="Gene3D" id="3.90.550.10">
    <property type="entry name" value="Spore Coat Polysaccharide Biosynthesis Protein SpsA, Chain A"/>
    <property type="match status" value="1"/>
</dbReference>
<dbReference type="EMBL" id="LQPZ01000006">
    <property type="protein sequence ID" value="ORX08464.1"/>
    <property type="molecule type" value="Genomic_DNA"/>
</dbReference>
<dbReference type="Proteomes" id="UP000193090">
    <property type="component" value="Unassembled WGS sequence"/>
</dbReference>
<dbReference type="InterPro" id="IPR002835">
    <property type="entry name" value="CofC"/>
</dbReference>
<evidence type="ECO:0000313" key="6">
    <source>
        <dbReference type="EMBL" id="ORX08464.1"/>
    </source>
</evidence>
<dbReference type="GO" id="GO:0043814">
    <property type="term" value="F:phospholactate guanylyltransferase activity"/>
    <property type="evidence" value="ECO:0007669"/>
    <property type="project" value="InterPro"/>
</dbReference>
<comment type="function">
    <text evidence="5">Guanylyltransferase that catalyzes the activation of phosphoenolpyruvate (PEP) as enolpyruvoyl-2-diphospho-5'-guanosine, via the condensation of PEP with GTP. It is involved in the biosynthesis of coenzyme F420, a hydride carrier cofactor.</text>
</comment>
<keyword evidence="4 5" id="KW-0342">GTP-binding</keyword>
<comment type="catalytic activity">
    <reaction evidence="5">
        <text>phosphoenolpyruvate + GTP + H(+) = enolpyruvoyl-2-diphospho-5'-guanosine + diphosphate</text>
        <dbReference type="Rhea" id="RHEA:30519"/>
        <dbReference type="ChEBI" id="CHEBI:15378"/>
        <dbReference type="ChEBI" id="CHEBI:33019"/>
        <dbReference type="ChEBI" id="CHEBI:37565"/>
        <dbReference type="ChEBI" id="CHEBI:58702"/>
        <dbReference type="ChEBI" id="CHEBI:143701"/>
        <dbReference type="EC" id="2.7.7.105"/>
    </reaction>
</comment>
<dbReference type="STRING" id="1798.AWC30_02195"/>
<evidence type="ECO:0000256" key="5">
    <source>
        <dbReference type="HAMAP-Rule" id="MF_02114"/>
    </source>
</evidence>
<reference evidence="6 7" key="1">
    <citation type="submission" date="2016-01" db="EMBL/GenBank/DDBJ databases">
        <title>The new phylogeny of the genus Mycobacterium.</title>
        <authorList>
            <person name="Tarcisio F."/>
            <person name="Conor M."/>
            <person name="Antonella G."/>
            <person name="Elisabetta G."/>
            <person name="Giulia F.S."/>
            <person name="Sara T."/>
            <person name="Anna F."/>
            <person name="Clotilde B."/>
            <person name="Roberto B."/>
            <person name="Veronica D.S."/>
            <person name="Fabio R."/>
            <person name="Monica P."/>
            <person name="Olivier J."/>
            <person name="Enrico T."/>
            <person name="Nicola S."/>
        </authorList>
    </citation>
    <scope>NUCLEOTIDE SEQUENCE [LARGE SCALE GENOMIC DNA]</scope>
    <source>
        <strain evidence="6 7">DSM 44153</strain>
    </source>
</reference>
<sequence>MWRVGSQTGTGIGLIIAVKRLTVAKTRLASALPDRTREALVLAMLADTLAAATAVPGLGPVLVVTPDEAAADTARRHGARVLADPTPAGHPDPLNQAIGHGETALADRSAGVAVLQGDLPALRTEELAAALAAARDHARSFVADRQTTGTAALFAFGAALSPRFGPDSAAGHRRSGAVELAGRWPGLRCDIDTPEDLAVARGLGLGAETARVLARDGAQR</sequence>
<organism evidence="6 7">
    <name type="scientific">Mycolicibacillus trivialis</name>
    <dbReference type="NCBI Taxonomy" id="1798"/>
    <lineage>
        <taxon>Bacteria</taxon>
        <taxon>Bacillati</taxon>
        <taxon>Actinomycetota</taxon>
        <taxon>Actinomycetes</taxon>
        <taxon>Mycobacteriales</taxon>
        <taxon>Mycobacteriaceae</taxon>
        <taxon>Mycolicibacillus</taxon>
    </lineage>
</organism>
<evidence type="ECO:0000313" key="7">
    <source>
        <dbReference type="Proteomes" id="UP000193090"/>
    </source>
</evidence>
<comment type="pathway">
    <text evidence="5">Cofactor biosynthesis; coenzyme F420 biosynthesis.</text>
</comment>
<feature type="binding site" evidence="5">
    <location>
        <position position="168"/>
    </location>
    <ligand>
        <name>phosphoenolpyruvate</name>
        <dbReference type="ChEBI" id="CHEBI:58702"/>
    </ligand>
</feature>
<dbReference type="PANTHER" id="PTHR40392">
    <property type="entry name" value="2-PHOSPHO-L-LACTATE GUANYLYLTRANSFERASE"/>
    <property type="match status" value="1"/>
</dbReference>
<dbReference type="HAMAP" id="MF_02114">
    <property type="entry name" value="CofC"/>
    <property type="match status" value="1"/>
</dbReference>
<accession>A0A1X2EQN5</accession>
<comment type="caution">
    <text evidence="6">The sequence shown here is derived from an EMBL/GenBank/DDBJ whole genome shotgun (WGS) entry which is preliminary data.</text>
</comment>
<dbReference type="InterPro" id="IPR029044">
    <property type="entry name" value="Nucleotide-diphossugar_trans"/>
</dbReference>
<feature type="binding site" evidence="5">
    <location>
        <position position="165"/>
    </location>
    <ligand>
        <name>phosphoenolpyruvate</name>
        <dbReference type="ChEBI" id="CHEBI:58702"/>
    </ligand>
</feature>
<name>A0A1X2EQN5_9MYCO</name>
<dbReference type="RefSeq" id="WP_085107520.1">
    <property type="nucleotide sequence ID" value="NZ_JACKSN010000185.1"/>
</dbReference>